<evidence type="ECO:0000256" key="1">
    <source>
        <dbReference type="SAM" id="Phobius"/>
    </source>
</evidence>
<organism evidence="2">
    <name type="scientific">Spodoptera frugiperda</name>
    <name type="common">Fall armyworm</name>
    <dbReference type="NCBI Taxonomy" id="7108"/>
    <lineage>
        <taxon>Eukaryota</taxon>
        <taxon>Metazoa</taxon>
        <taxon>Ecdysozoa</taxon>
        <taxon>Arthropoda</taxon>
        <taxon>Hexapoda</taxon>
        <taxon>Insecta</taxon>
        <taxon>Pterygota</taxon>
        <taxon>Neoptera</taxon>
        <taxon>Endopterygota</taxon>
        <taxon>Lepidoptera</taxon>
        <taxon>Glossata</taxon>
        <taxon>Ditrysia</taxon>
        <taxon>Noctuoidea</taxon>
        <taxon>Noctuidae</taxon>
        <taxon>Amphipyrinae</taxon>
        <taxon>Spodoptera</taxon>
    </lineage>
</organism>
<name>A0A2H1WMI7_SPOFR</name>
<dbReference type="EMBL" id="ODYU01009642">
    <property type="protein sequence ID" value="SOQ54217.1"/>
    <property type="molecule type" value="Genomic_DNA"/>
</dbReference>
<keyword evidence="1" id="KW-1133">Transmembrane helix</keyword>
<feature type="transmembrane region" description="Helical" evidence="1">
    <location>
        <begin position="33"/>
        <end position="56"/>
    </location>
</feature>
<accession>A0A2H1WMI7</accession>
<proteinExistence type="predicted"/>
<reference evidence="2" key="1">
    <citation type="submission" date="2016-07" db="EMBL/GenBank/DDBJ databases">
        <authorList>
            <person name="Bretaudeau A."/>
        </authorList>
    </citation>
    <scope>NUCLEOTIDE SEQUENCE</scope>
    <source>
        <strain evidence="2">Rice</strain>
        <tissue evidence="2">Whole body</tissue>
    </source>
</reference>
<protein>
    <submittedName>
        <fullName evidence="2">SFRICE_010711</fullName>
    </submittedName>
</protein>
<dbReference type="AlphaFoldDB" id="A0A2H1WMI7"/>
<keyword evidence="1" id="KW-0812">Transmembrane</keyword>
<evidence type="ECO:0000313" key="2">
    <source>
        <dbReference type="EMBL" id="SOQ54217.1"/>
    </source>
</evidence>
<keyword evidence="1" id="KW-0472">Membrane</keyword>
<gene>
    <name evidence="2" type="ORF">SFRICE_010711</name>
</gene>
<sequence length="120" mass="13617">MDCLVGRKLPGKGFESRVRQSIAGRISALKKKFLISTLESGIVFSMWLTLVSITWVNGEKWMYIVQWHFMPTPKLFIQQAQINLKGPLFSSGRLSADDDDEINLKQVISNNQQINVSSMN</sequence>